<comment type="caution">
    <text evidence="1">The sequence shown here is derived from an EMBL/GenBank/DDBJ whole genome shotgun (WGS) entry which is preliminary data.</text>
</comment>
<evidence type="ECO:0000313" key="2">
    <source>
        <dbReference type="Proteomes" id="UP000824133"/>
    </source>
</evidence>
<protein>
    <submittedName>
        <fullName evidence="1">Uncharacterized protein</fullName>
    </submittedName>
</protein>
<reference evidence="1" key="1">
    <citation type="journal article" date="2021" name="PeerJ">
        <title>Extensive microbial diversity within the chicken gut microbiome revealed by metagenomics and culture.</title>
        <authorList>
            <person name="Gilroy R."/>
            <person name="Ravi A."/>
            <person name="Getino M."/>
            <person name="Pursley I."/>
            <person name="Horton D.L."/>
            <person name="Alikhan N.F."/>
            <person name="Baker D."/>
            <person name="Gharbi K."/>
            <person name="Hall N."/>
            <person name="Watson M."/>
            <person name="Adriaenssens E.M."/>
            <person name="Foster-Nyarko E."/>
            <person name="Jarju S."/>
            <person name="Secka A."/>
            <person name="Antonio M."/>
            <person name="Oren A."/>
            <person name="Chaudhuri R.R."/>
            <person name="La Ragione R."/>
            <person name="Hildebrand F."/>
            <person name="Pallen M.J."/>
        </authorList>
    </citation>
    <scope>NUCLEOTIDE SEQUENCE</scope>
    <source>
        <strain evidence="1">ChiHjej10B9-743</strain>
    </source>
</reference>
<organism evidence="1 2">
    <name type="scientific">Candidatus Olsenella excrementavium</name>
    <dbReference type="NCBI Taxonomy" id="2838709"/>
    <lineage>
        <taxon>Bacteria</taxon>
        <taxon>Bacillati</taxon>
        <taxon>Actinomycetota</taxon>
        <taxon>Coriobacteriia</taxon>
        <taxon>Coriobacteriales</taxon>
        <taxon>Atopobiaceae</taxon>
        <taxon>Olsenella</taxon>
    </lineage>
</organism>
<proteinExistence type="predicted"/>
<gene>
    <name evidence="1" type="ORF">IAA42_05760</name>
</gene>
<accession>A0A9D1ZBS7</accession>
<name>A0A9D1ZBS7_9ACTN</name>
<evidence type="ECO:0000313" key="1">
    <source>
        <dbReference type="EMBL" id="HIY79923.1"/>
    </source>
</evidence>
<reference evidence="1" key="2">
    <citation type="submission" date="2021-04" db="EMBL/GenBank/DDBJ databases">
        <authorList>
            <person name="Gilroy R."/>
        </authorList>
    </citation>
    <scope>NUCLEOTIDE SEQUENCE</scope>
    <source>
        <strain evidence="1">ChiHjej10B9-743</strain>
    </source>
</reference>
<dbReference type="Proteomes" id="UP000824133">
    <property type="component" value="Unassembled WGS sequence"/>
</dbReference>
<dbReference type="EMBL" id="DXCP01000043">
    <property type="protein sequence ID" value="HIY79923.1"/>
    <property type="molecule type" value="Genomic_DNA"/>
</dbReference>
<sequence>MIFMLRRPFAKEARRRGAPWVPNSVCKNNYGTTASGFDRQILLDVVDKWLKTHEMLLITHIAAASKNEGKKCFPQIVGGVSVSGLPNG</sequence>
<dbReference type="AlphaFoldDB" id="A0A9D1ZBS7"/>